<evidence type="ECO:0000256" key="3">
    <source>
        <dbReference type="ARBA" id="ARBA00011994"/>
    </source>
</evidence>
<dbReference type="PANTHER" id="PTHR22931:SF9">
    <property type="entry name" value="PYRUVATE, PHOSPHATE DIKINASE 1, CHLOROPLASTIC"/>
    <property type="match status" value="1"/>
</dbReference>
<evidence type="ECO:0000259" key="15">
    <source>
        <dbReference type="Pfam" id="PF00391"/>
    </source>
</evidence>
<evidence type="ECO:0000256" key="14">
    <source>
        <dbReference type="PIRSR" id="PIRSR000853-3"/>
    </source>
</evidence>
<feature type="binding site" evidence="13">
    <location>
        <position position="763"/>
    </location>
    <ligand>
        <name>substrate</name>
    </ligand>
</feature>
<dbReference type="InterPro" id="IPR008279">
    <property type="entry name" value="PEP-util_enz_mobile_dom"/>
</dbReference>
<keyword evidence="8 18" id="KW-0418">Kinase</keyword>
<evidence type="ECO:0000256" key="5">
    <source>
        <dbReference type="ARBA" id="ARBA00022679"/>
    </source>
</evidence>
<keyword evidence="5 18" id="KW-0808">Transferase</keyword>
<evidence type="ECO:0000256" key="4">
    <source>
        <dbReference type="ARBA" id="ARBA00020138"/>
    </source>
</evidence>
<dbReference type="SUPFAM" id="SSF51621">
    <property type="entry name" value="Phosphoenolpyruvate/pyruvate domain"/>
    <property type="match status" value="1"/>
</dbReference>
<dbReference type="Pfam" id="PF01326">
    <property type="entry name" value="PPDK_N"/>
    <property type="match status" value="3"/>
</dbReference>
<dbReference type="InterPro" id="IPR040442">
    <property type="entry name" value="Pyrv_kinase-like_dom_sf"/>
</dbReference>
<feature type="domain" description="Pyruvate phosphate dikinase AMP/ATP-binding" evidence="16">
    <location>
        <begin position="60"/>
        <end position="293"/>
    </location>
</feature>
<evidence type="ECO:0000256" key="13">
    <source>
        <dbReference type="PIRSR" id="PIRSR000853-2"/>
    </source>
</evidence>
<dbReference type="GO" id="GO:0005524">
    <property type="term" value="F:ATP binding"/>
    <property type="evidence" value="ECO:0007669"/>
    <property type="project" value="UniProtKB-UniRule"/>
</dbReference>
<sequence length="906" mass="101219">MSDKYVFFFGNGKADGSAAMKNLLGSKGANLAEMTNLGVIVPAGFTISTQVCNYYFSHSHEFPEELRPQVETALKEIEETMESRFGDLKNPLLLSARSGAPVSMPGMMDTVLNIGLNQNTLDALAGKSSDERFAYDCYRRLIQMYGSVVLKAPGEHFEKALEKKKEGRGIKYDFELPANDMKELTETFKEIIKNTTSQEFPEDPMEQLWGAITAVFDSWYNKRAVDYRKIKEIPDEWGTAVNIQAMVFGNMGARSATGVLFTRNPATGDNYIYGEYLENAQGEDVVAGIRNPMPLSDAQSKNETPTMEKRMPELYSSLTSTAKRLEDHFHDVQDMEFTIQQGNLWILQTRTAKRTAKAAVKAAVDMVKEGLILTDDAIMRVEPKQLDDLLHKRISPEFEGEVLAKGLPASPGAAYGVAIFDIEEAVRRGRIGERVILIREETTPEDVKGMFASAGVLTARGGMTSHAAVVARGMGRPCVCGCETLNIDHDRKRFFVKSTVVCEAEVITIDGSSGKVYVGEAPTVEPGIFEELDVLLRWADKVRRLRVRANASTIEEAALGRKLGAEGIGLCRTERMFNAEDRLPIVQSMILSETTEERQKYLDQLLPMQRSDFTDLLKAFEGLPVTIRLLDPPLHEFLPRIGGLRDELRQLEEDKADPELIAQKREQIERVSKHIEVNPMLGHRGVRVGLTYPEIYEMQARAIFLAAVDSAKQGITVDLEIMIPQVCTSQELIWVSTRIDAVAREVMEETGMEIPYKFGTMIEVVRACMRAGKLADVCEFFSFGTNDLSQAVFSFSREDAERAFLPLYNERKILKDNPFHILDVKGVGRLMRIAVEWGRKTKPKLKIGICGEHGGEPRSIAFCDEIGLDYVSCSPYRIPIARLAAAQATITKKAKLFGYASLRKRK</sequence>
<dbReference type="NCBIfam" id="TIGR01828">
    <property type="entry name" value="pyru_phos_dikin"/>
    <property type="match status" value="1"/>
</dbReference>
<evidence type="ECO:0000256" key="12">
    <source>
        <dbReference type="PIRSR" id="PIRSR000853-1"/>
    </source>
</evidence>
<keyword evidence="18" id="KW-0670">Pyruvate</keyword>
<evidence type="ECO:0000256" key="1">
    <source>
        <dbReference type="ARBA" id="ARBA00001946"/>
    </source>
</evidence>
<evidence type="ECO:0000256" key="10">
    <source>
        <dbReference type="ARBA" id="ARBA00022842"/>
    </source>
</evidence>
<evidence type="ECO:0000256" key="8">
    <source>
        <dbReference type="ARBA" id="ARBA00022777"/>
    </source>
</evidence>
<dbReference type="AlphaFoldDB" id="A0A523UQV0"/>
<dbReference type="GO" id="GO:0050242">
    <property type="term" value="F:pyruvate, phosphate dikinase activity"/>
    <property type="evidence" value="ECO:0007669"/>
    <property type="project" value="UniProtKB-UniRule"/>
</dbReference>
<feature type="binding site" evidence="13">
    <location>
        <position position="787"/>
    </location>
    <ligand>
        <name>substrate</name>
    </ligand>
</feature>
<comment type="caution">
    <text evidence="18">The sequence shown here is derived from an EMBL/GenBank/DDBJ whole genome shotgun (WGS) entry which is preliminary data.</text>
</comment>
<keyword evidence="6 14" id="KW-0479">Metal-binding</keyword>
<dbReference type="Gene3D" id="3.20.20.60">
    <property type="entry name" value="Phosphoenolpyruvate-binding domains"/>
    <property type="match status" value="1"/>
</dbReference>
<feature type="active site" description="Proton donor" evidence="12">
    <location>
        <position position="850"/>
    </location>
</feature>
<dbReference type="InterPro" id="IPR018274">
    <property type="entry name" value="PEP_util_AS"/>
</dbReference>
<feature type="domain" description="PEP-utilising enzyme mobile" evidence="15">
    <location>
        <begin position="433"/>
        <end position="514"/>
    </location>
</feature>
<organism evidence="18 19">
    <name type="scientific">candidate division TA06 bacterium</name>
    <dbReference type="NCBI Taxonomy" id="2250710"/>
    <lineage>
        <taxon>Bacteria</taxon>
        <taxon>Bacteria division TA06</taxon>
    </lineage>
</organism>
<feature type="binding site" evidence="14">
    <location>
        <position position="787"/>
    </location>
    <ligand>
        <name>Mg(2+)</name>
        <dbReference type="ChEBI" id="CHEBI:18420"/>
    </ligand>
</feature>
<dbReference type="PIRSF" id="PIRSF000853">
    <property type="entry name" value="PPDK"/>
    <property type="match status" value="1"/>
</dbReference>
<feature type="domain" description="PEP-utilising enzyme C-terminal" evidence="17">
    <location>
        <begin position="534"/>
        <end position="888"/>
    </location>
</feature>
<evidence type="ECO:0000259" key="17">
    <source>
        <dbReference type="Pfam" id="PF02896"/>
    </source>
</evidence>
<evidence type="ECO:0000313" key="19">
    <source>
        <dbReference type="Proteomes" id="UP000315525"/>
    </source>
</evidence>
<dbReference type="Pfam" id="PF00391">
    <property type="entry name" value="PEP-utilizers"/>
    <property type="match status" value="1"/>
</dbReference>
<reference evidence="18 19" key="1">
    <citation type="submission" date="2019-03" db="EMBL/GenBank/DDBJ databases">
        <title>Metabolic potential of uncultured bacteria and archaea associated with petroleum seepage in deep-sea sediments.</title>
        <authorList>
            <person name="Dong X."/>
            <person name="Hubert C."/>
        </authorList>
    </citation>
    <scope>NUCLEOTIDE SEQUENCE [LARGE SCALE GENOMIC DNA]</scope>
    <source>
        <strain evidence="18">E44_bin18</strain>
    </source>
</reference>
<dbReference type="Proteomes" id="UP000315525">
    <property type="component" value="Unassembled WGS sequence"/>
</dbReference>
<feature type="binding site" evidence="13">
    <location>
        <position position="572"/>
    </location>
    <ligand>
        <name>substrate</name>
    </ligand>
</feature>
<dbReference type="Pfam" id="PF02896">
    <property type="entry name" value="PEP-utilizers_C"/>
    <property type="match status" value="1"/>
</dbReference>
<proteinExistence type="inferred from homology"/>
<dbReference type="SUPFAM" id="SSF52009">
    <property type="entry name" value="Phosphohistidine domain"/>
    <property type="match status" value="1"/>
</dbReference>
<feature type="active site" description="Tele-phosphohistidine intermediate" evidence="12">
    <location>
        <position position="466"/>
    </location>
</feature>
<evidence type="ECO:0000256" key="7">
    <source>
        <dbReference type="ARBA" id="ARBA00022741"/>
    </source>
</evidence>
<feature type="domain" description="Pyruvate phosphate dikinase AMP/ATP-binding" evidence="16">
    <location>
        <begin position="22"/>
        <end position="58"/>
    </location>
</feature>
<dbReference type="GO" id="GO:0016301">
    <property type="term" value="F:kinase activity"/>
    <property type="evidence" value="ECO:0007669"/>
    <property type="project" value="UniProtKB-UniRule"/>
</dbReference>
<dbReference type="Gene3D" id="3.30.1490.20">
    <property type="entry name" value="ATP-grasp fold, A domain"/>
    <property type="match status" value="1"/>
</dbReference>
<dbReference type="EC" id="2.7.9.1" evidence="3 11"/>
<keyword evidence="7" id="KW-0547">Nucleotide-binding</keyword>
<comment type="similarity">
    <text evidence="2 11">Belongs to the PEP-utilizing enzyme family.</text>
</comment>
<dbReference type="Gene3D" id="1.10.189.10">
    <property type="entry name" value="Pyruvate Phosphate Dikinase, domain 2"/>
    <property type="match status" value="1"/>
</dbReference>
<dbReference type="EMBL" id="SOJN01000104">
    <property type="protein sequence ID" value="TET44916.1"/>
    <property type="molecule type" value="Genomic_DNA"/>
</dbReference>
<dbReference type="GO" id="GO:0046872">
    <property type="term" value="F:metal ion binding"/>
    <property type="evidence" value="ECO:0007669"/>
    <property type="project" value="UniProtKB-UniRule"/>
</dbReference>
<keyword evidence="9" id="KW-0067">ATP-binding</keyword>
<dbReference type="PROSITE" id="PS00370">
    <property type="entry name" value="PEP_ENZYMES_PHOS_SITE"/>
    <property type="match status" value="1"/>
</dbReference>
<dbReference type="Gene3D" id="3.30.470.20">
    <property type="entry name" value="ATP-grasp fold, B domain"/>
    <property type="match status" value="1"/>
</dbReference>
<feature type="binding site" evidence="13">
    <location>
        <position position="785"/>
    </location>
    <ligand>
        <name>substrate</name>
    </ligand>
</feature>
<feature type="binding site" evidence="14">
    <location>
        <position position="763"/>
    </location>
    <ligand>
        <name>Mg(2+)</name>
        <dbReference type="ChEBI" id="CHEBI:18420"/>
    </ligand>
</feature>
<dbReference type="SUPFAM" id="SSF56059">
    <property type="entry name" value="Glutathione synthetase ATP-binding domain-like"/>
    <property type="match status" value="1"/>
</dbReference>
<dbReference type="InterPro" id="IPR015813">
    <property type="entry name" value="Pyrv/PenolPyrv_kinase-like_dom"/>
</dbReference>
<gene>
    <name evidence="18" type="ORF">E3J62_09090</name>
</gene>
<comment type="catalytic activity">
    <reaction evidence="11">
        <text>pyruvate + phosphate + ATP = phosphoenolpyruvate + AMP + diphosphate + H(+)</text>
        <dbReference type="Rhea" id="RHEA:10756"/>
        <dbReference type="ChEBI" id="CHEBI:15361"/>
        <dbReference type="ChEBI" id="CHEBI:15378"/>
        <dbReference type="ChEBI" id="CHEBI:30616"/>
        <dbReference type="ChEBI" id="CHEBI:33019"/>
        <dbReference type="ChEBI" id="CHEBI:43474"/>
        <dbReference type="ChEBI" id="CHEBI:58702"/>
        <dbReference type="ChEBI" id="CHEBI:456215"/>
        <dbReference type="EC" id="2.7.9.1"/>
    </reaction>
</comment>
<evidence type="ECO:0000313" key="18">
    <source>
        <dbReference type="EMBL" id="TET44916.1"/>
    </source>
</evidence>
<dbReference type="InterPro" id="IPR000121">
    <property type="entry name" value="PEP_util_C"/>
</dbReference>
<feature type="binding site" evidence="13">
    <location>
        <position position="628"/>
    </location>
    <ligand>
        <name>substrate</name>
    </ligand>
</feature>
<protein>
    <recommendedName>
        <fullName evidence="4 11">Pyruvate, phosphate dikinase</fullName>
        <ecNumber evidence="3 11">2.7.9.1</ecNumber>
    </recommendedName>
</protein>
<dbReference type="PANTHER" id="PTHR22931">
    <property type="entry name" value="PHOSPHOENOLPYRUVATE DIKINASE-RELATED"/>
    <property type="match status" value="1"/>
</dbReference>
<dbReference type="InterPro" id="IPR036637">
    <property type="entry name" value="Phosphohistidine_dom_sf"/>
</dbReference>
<evidence type="ECO:0000256" key="2">
    <source>
        <dbReference type="ARBA" id="ARBA00007837"/>
    </source>
</evidence>
<evidence type="ECO:0000256" key="9">
    <source>
        <dbReference type="ARBA" id="ARBA00022840"/>
    </source>
</evidence>
<evidence type="ECO:0000256" key="6">
    <source>
        <dbReference type="ARBA" id="ARBA00022723"/>
    </source>
</evidence>
<dbReference type="InterPro" id="IPR013815">
    <property type="entry name" value="ATP_grasp_subdomain_1"/>
</dbReference>
<evidence type="ECO:0000259" key="16">
    <source>
        <dbReference type="Pfam" id="PF01326"/>
    </source>
</evidence>
<feature type="binding site" evidence="13">
    <location>
        <position position="786"/>
    </location>
    <ligand>
        <name>substrate</name>
    </ligand>
</feature>
<feature type="domain" description="Pyruvate phosphate dikinase AMP/ATP-binding" evidence="16">
    <location>
        <begin position="315"/>
        <end position="369"/>
    </location>
</feature>
<keyword evidence="10 14" id="KW-0460">Magnesium</keyword>
<dbReference type="NCBIfam" id="NF004531">
    <property type="entry name" value="PRK05878.1"/>
    <property type="match status" value="1"/>
</dbReference>
<dbReference type="Gene3D" id="1.20.80.30">
    <property type="match status" value="1"/>
</dbReference>
<comment type="cofactor">
    <cofactor evidence="1 11 14">
        <name>Mg(2+)</name>
        <dbReference type="ChEBI" id="CHEBI:18420"/>
    </cofactor>
</comment>
<dbReference type="InterPro" id="IPR010121">
    <property type="entry name" value="Pyruvate_phosphate_dikinase"/>
</dbReference>
<dbReference type="Gene3D" id="3.50.30.10">
    <property type="entry name" value="Phosphohistidine domain"/>
    <property type="match status" value="1"/>
</dbReference>
<feature type="binding site" evidence="13">
    <location>
        <position position="784"/>
    </location>
    <ligand>
        <name>substrate</name>
    </ligand>
</feature>
<dbReference type="InterPro" id="IPR002192">
    <property type="entry name" value="PPDK_AMP/ATP-bd"/>
</dbReference>
<evidence type="ECO:0000256" key="11">
    <source>
        <dbReference type="PIRNR" id="PIRNR000853"/>
    </source>
</evidence>
<name>A0A523UQV0_UNCT6</name>
<accession>A0A523UQV0</accession>